<feature type="region of interest" description="Disordered" evidence="7">
    <location>
        <begin position="1791"/>
        <end position="1825"/>
    </location>
</feature>
<reference evidence="11" key="1">
    <citation type="submission" date="2020-05" db="UniProtKB">
        <authorList>
            <consortium name="EnsemblMetazoa"/>
        </authorList>
    </citation>
    <scope>IDENTIFICATION</scope>
    <source>
        <strain evidence="11">Jacobina</strain>
    </source>
</reference>
<dbReference type="PANTHER" id="PTHR18898">
    <property type="entry name" value="NUCLEOPROTEIN TPR-RELATED"/>
    <property type="match status" value="1"/>
</dbReference>
<dbReference type="EMBL" id="AJWK01025144">
    <property type="status" value="NOT_ANNOTATED_CDS"/>
    <property type="molecule type" value="Genomic_DNA"/>
</dbReference>
<dbReference type="InterPro" id="IPR012929">
    <property type="entry name" value="Nucleoprot-TPR/MLP1-2_dom"/>
</dbReference>
<evidence type="ECO:0000259" key="9">
    <source>
        <dbReference type="Pfam" id="PF25481"/>
    </source>
</evidence>
<feature type="region of interest" description="Disordered" evidence="7">
    <location>
        <begin position="1504"/>
        <end position="1527"/>
    </location>
</feature>
<feature type="compositionally biased region" description="Low complexity" evidence="7">
    <location>
        <begin position="2241"/>
        <end position="2257"/>
    </location>
</feature>
<keyword evidence="12" id="KW-1185">Reference proteome</keyword>
<dbReference type="Proteomes" id="UP000092461">
    <property type="component" value="Unassembled WGS sequence"/>
</dbReference>
<sequence>MEEDCDRVLHKILQQEEIEQIPVELRKKLEDFYSERLSEFYTAKALQLNIENIRQELETKNGDLVAKLQDSEAKLQSYDELIKELRQQLDTTRSEVIKLQDTVARYEKEVYECRREKNAAVDERDSLLKMVERRDGELERQSHDIATLQGQLQAAIAAKCEALAKMDDIESKEISLNFKEKRMEQEKEMLTSQIVTLREDLNRNIAEMQTIRRDSTVNNIKLETQLTQKTEELRISQSTIGHLEEANASLVTKLEELQTKLREMHEESDKVIMTYQKELASKTKLVEMLKESANENQEQIKELTDCITEHKKLLDEATEKSGELETKQKGIDVKHAEELEEREATIQQLRQEIEHANELLKEVQEQNLEHAIQQLAPSAAATSRMIKSGMTLTEIYTMYVKATEELQVTKKENNRLNLQIRTILQELEEKAPLIRKQNLEYQKIEEANAELSQQLDNLMKQRVESVEEFNNTVAKLSYLDRENKKLKQSQADLGRQVCFLVKEIEQMRGGFTSEHDQSITSDMSANEVISKKLVTFSDIQELQENNQKLLSVVRDLSSKLEEMEEAEASMDKASYEAKIATYSKRLSELQAAQEYQTQMMNVCMQQRDRYQKLYQDVLKNSGKIFNLDGSLSGQDQMETMEEETPLASNSSVTSNENTQIKDKKITELEGKIKDSAEQLKTLKEEYENYRKERATNEKMLNEQFETMRSEILSLTSSNCKLMSTVEFNTEQIKLQQKNAATYKKQIETLEARNKNYEISIVKHEQTIMILKDEVMKSQKSLTTAEVTAQNLKQELQILRDAESRLRAERDALHRERHSNNLLMNNLEMLKVSFERSEAEGKLRLESRLDEATRECSGLRRRLQEEQDRFRELAQDLERQTETAKKRMHDEVAQVDKIRDELRQSREDVAAKTKQIEELSRKLQDSLTPHKGDNPIAQAQKRVKEIELQNSEYRMEIESLQKELMTTKENVQQYYKLSENAEKELRDMSTEYEAFKAATNAELTKLKESEAALKMRVEELETEISLQITGAQLNLGQDETKQLQKAQVELRDVLQKLSEANRELRDARDEQNSLRSALQSVEAKYANEMVLHSSDLQAMSSLKDDVNKLKEDVGKYKIQRDRAIEELECTKRGWQETEKHVQAERAAMEERLKDLDAQNAVLHNQLQELSSKLTFVGFGGQEGQDRDDSSVADSSLINRSITDEDAKTNPGQLLQIIKYLRKEKDIAYAEVDVLRAENIRITSETKLLQKKLEDMSSALMNERTKSEVEIVSASKHEDILRKMETLNAITDSNRSLREERDLLQGKIRDLTDHVAKVELELFPLQEKNREIQAKIDEREAENATLRVEVQRWRQRANQLIERNNKTNPDIYKNLQNERESLAKMLTNEREIMKKTQEELTSLKAERTRVDAEMANLTKQVFTLTDENKKQTEVLQNQQANNTKLLHELMEVKNSILVKEDEVKKLTDEIATKEATMTEVKNKEMQIRKIAKRYKDLYYELKNKEGEKETDATEETGQAIEPGTSKQDQASLQEKVTELNAQLFSNQEEIDALKKDNETLKQLREANERNMQLLKDAKTKLITMQESKGTISRELANAKNQLQSVEQSHDLVIAELKGQYESRLARLEKELGESKENQDTIVRLQRDNEALVLRVNQLLRQLQMPQGAKPSTSTSTTDKSISESPRTANVKPMAGPSHQSATVTPWRGGETPLASIRPMSVQNRTAAVLPTNVAAVQGSSSSVTALVPPQQQVHTTGNNSGEAMSSSPTSSHTDYMPATSSAAVVVAAVPPMGTASTPAESSQEAESIPTGNNGESSFSSSTSQLVVSGGQQQQAVALVSPRVEGGTSSQNIIAPQINEQSQTPSTSGTSSSSSALSNQAVAISSHHQASSSSTVTTTQAGTHKRPRDVEGDSSTGNAEDTGDKAQPQMKRTRVQAGETFQGVSESGLDVEYQVPTSSQRDQEDDIIVVDSEEEEDDGMADEGTPDDGPFDDEADNGESYEMEGYEQEQEMVNYDEGDGPDIDDVPSDNNEVEVDDSNEIPNQSGSSSSNGGQIAPDAGSSTSQVGQSGAEISPEQPIEGSSSAQTAEVQQIQTISSGSEAGSSTAVATPSSHNTWRQMAPRQQQSTSHLVLIQQSSSGYEPETGDERIVPSTPTLFAPRRADGFSEAISSPHPQVPHAARFTFTEATRANQSALVPGVEGMDDTQIDLSQLDEANASTTGRSVPNTPKLISSPHDVDAGEGSSQQTTVQQSQAQQTADDQSHQGDEQQEAEDLRKDPEAASTSDRAKSDKEDSNLPSGEEPEGTDGVSSEGEKAPGTEGIEIEEGREAEASTTPSINTRSRSAGLQPTPQVARRGIEEGREAEASTTPSINTRSRSAGLQPTPQVARRGVGRPARGRTPIVWNQGGRGSMGVRAQPVMQEPNSVNRNTFQQSPRGQRGRRMRRPNP</sequence>
<feature type="region of interest" description="Disordered" evidence="7">
    <location>
        <begin position="1852"/>
        <end position="2149"/>
    </location>
</feature>
<dbReference type="PANTHER" id="PTHR18898:SF2">
    <property type="entry name" value="NUCLEOPROTEIN TPR"/>
    <property type="match status" value="1"/>
</dbReference>
<feature type="compositionally biased region" description="Low complexity" evidence="7">
    <location>
        <begin position="2384"/>
        <end position="2396"/>
    </location>
</feature>
<feature type="region of interest" description="Disordered" evidence="7">
    <location>
        <begin position="2191"/>
        <end position="2445"/>
    </location>
</feature>
<feature type="compositionally biased region" description="Low complexity" evidence="7">
    <location>
        <begin position="1669"/>
        <end position="1682"/>
    </location>
</feature>
<dbReference type="GO" id="GO:0006406">
    <property type="term" value="P:mRNA export from nucleus"/>
    <property type="evidence" value="ECO:0007669"/>
    <property type="project" value="TreeGrafter"/>
</dbReference>
<feature type="coiled-coil region" evidence="6">
    <location>
        <begin position="1292"/>
        <end position="1481"/>
    </location>
</feature>
<feature type="compositionally biased region" description="Low complexity" evidence="7">
    <location>
        <begin position="1858"/>
        <end position="1898"/>
    </location>
</feature>
<dbReference type="VEuPathDB" id="VectorBase:LLONM1_001395"/>
<evidence type="ECO:0000256" key="4">
    <source>
        <dbReference type="ARBA" id="ARBA00023054"/>
    </source>
</evidence>
<dbReference type="GO" id="GO:0034399">
    <property type="term" value="C:nuclear periphery"/>
    <property type="evidence" value="ECO:0007669"/>
    <property type="project" value="UniProtKB-ARBA"/>
</dbReference>
<feature type="coiled-coil region" evidence="6">
    <location>
        <begin position="732"/>
        <end position="815"/>
    </location>
</feature>
<protein>
    <recommendedName>
        <fullName evidence="3">Nucleoprotein TPR</fullName>
    </recommendedName>
</protein>
<feature type="coiled-coil region" evidence="6">
    <location>
        <begin position="43"/>
        <end position="109"/>
    </location>
</feature>
<proteinExistence type="inferred from homology"/>
<feature type="compositionally biased region" description="Polar residues" evidence="7">
    <location>
        <begin position="2364"/>
        <end position="2382"/>
    </location>
</feature>
<feature type="compositionally biased region" description="Basic and acidic residues" evidence="7">
    <location>
        <begin position="2353"/>
        <end position="2362"/>
    </location>
</feature>
<dbReference type="Pfam" id="PF25481">
    <property type="entry name" value="Nucleoprot-TPR"/>
    <property type="match status" value="1"/>
</dbReference>
<feature type="coiled-coil region" evidence="6">
    <location>
        <begin position="539"/>
        <end position="592"/>
    </location>
</feature>
<dbReference type="GO" id="GO:0005643">
    <property type="term" value="C:nuclear pore"/>
    <property type="evidence" value="ECO:0007669"/>
    <property type="project" value="TreeGrafter"/>
</dbReference>
<feature type="compositionally biased region" description="Polar residues" evidence="7">
    <location>
        <begin position="2330"/>
        <end position="2348"/>
    </location>
</feature>
<feature type="compositionally biased region" description="Acidic residues" evidence="7">
    <location>
        <begin position="1960"/>
        <end position="2036"/>
    </location>
</feature>
<feature type="region of interest" description="Disordered" evidence="7">
    <location>
        <begin position="1738"/>
        <end position="1774"/>
    </location>
</feature>
<feature type="coiled-coil region" evidence="6">
    <location>
        <begin position="399"/>
        <end position="468"/>
    </location>
</feature>
<dbReference type="VEuPathDB" id="VectorBase:LLOJ007561"/>
<feature type="compositionally biased region" description="Polar residues" evidence="7">
    <location>
        <begin position="2214"/>
        <end position="2228"/>
    </location>
</feature>
<evidence type="ECO:0000256" key="1">
    <source>
        <dbReference type="ARBA" id="ARBA00004123"/>
    </source>
</evidence>
<dbReference type="Pfam" id="PF25785">
    <property type="entry name" value="TPR"/>
    <property type="match status" value="1"/>
</dbReference>
<comment type="subcellular location">
    <subcellularLocation>
        <location evidence="1">Nucleus</location>
    </subcellularLocation>
</comment>
<feature type="compositionally biased region" description="Polar residues" evidence="7">
    <location>
        <begin position="1792"/>
        <end position="1813"/>
    </location>
</feature>
<dbReference type="InterPro" id="IPR057577">
    <property type="entry name" value="Nucleoprot-TPR/MLP1_dom"/>
</dbReference>
<feature type="compositionally biased region" description="Polar residues" evidence="7">
    <location>
        <begin position="2419"/>
        <end position="2432"/>
    </location>
</feature>
<name>A0A1B0CRR3_LUTLO</name>
<dbReference type="GO" id="GO:0017056">
    <property type="term" value="F:structural constituent of nuclear pore"/>
    <property type="evidence" value="ECO:0007669"/>
    <property type="project" value="TreeGrafter"/>
</dbReference>
<organism evidence="11 12">
    <name type="scientific">Lutzomyia longipalpis</name>
    <name type="common">Sand fly</name>
    <dbReference type="NCBI Taxonomy" id="7200"/>
    <lineage>
        <taxon>Eukaryota</taxon>
        <taxon>Metazoa</taxon>
        <taxon>Ecdysozoa</taxon>
        <taxon>Arthropoda</taxon>
        <taxon>Hexapoda</taxon>
        <taxon>Insecta</taxon>
        <taxon>Pterygota</taxon>
        <taxon>Neoptera</taxon>
        <taxon>Endopterygota</taxon>
        <taxon>Diptera</taxon>
        <taxon>Nematocera</taxon>
        <taxon>Psychodoidea</taxon>
        <taxon>Psychodidae</taxon>
        <taxon>Lutzomyia</taxon>
        <taxon>Lutzomyia</taxon>
    </lineage>
</organism>
<dbReference type="EMBL" id="AJWK01025142">
    <property type="status" value="NOT_ANNOTATED_CDS"/>
    <property type="molecule type" value="Genomic_DNA"/>
</dbReference>
<feature type="compositionally biased region" description="Low complexity" evidence="7">
    <location>
        <begin position="2040"/>
        <end position="2051"/>
    </location>
</feature>
<feature type="region of interest" description="Disordered" evidence="7">
    <location>
        <begin position="1661"/>
        <end position="1711"/>
    </location>
</feature>
<feature type="coiled-coil region" evidence="6">
    <location>
        <begin position="841"/>
        <end position="1171"/>
    </location>
</feature>
<accession>A0A1B0CRR3</accession>
<feature type="coiled-coil region" evidence="6">
    <location>
        <begin position="240"/>
        <end position="373"/>
    </location>
</feature>
<dbReference type="InterPro" id="IPR057974">
    <property type="entry name" value="NUA/TPR/MLP1-2-like_dom"/>
</dbReference>
<dbReference type="Gene3D" id="1.10.287.1490">
    <property type="match status" value="1"/>
</dbReference>
<dbReference type="Pfam" id="PF07926">
    <property type="entry name" value="TPR_MLP1_2"/>
    <property type="match status" value="1"/>
</dbReference>
<evidence type="ECO:0000256" key="2">
    <source>
        <dbReference type="ARBA" id="ARBA00005274"/>
    </source>
</evidence>
<evidence type="ECO:0000313" key="12">
    <source>
        <dbReference type="Proteomes" id="UP000092461"/>
    </source>
</evidence>
<feature type="domain" description="Nucleoprotein TPR/MPL1" evidence="9">
    <location>
        <begin position="171"/>
        <end position="248"/>
    </location>
</feature>
<keyword evidence="5" id="KW-0539">Nucleus</keyword>
<feature type="compositionally biased region" description="Basic and acidic residues" evidence="7">
    <location>
        <begin position="2258"/>
        <end position="2292"/>
    </location>
</feature>
<feature type="domain" description="NUA/TPR/MLP1-2-like" evidence="10">
    <location>
        <begin position="471"/>
        <end position="564"/>
    </location>
</feature>
<dbReference type="EMBL" id="AJWK01025143">
    <property type="status" value="NOT_ANNOTATED_CDS"/>
    <property type="molecule type" value="Genomic_DNA"/>
</dbReference>
<feature type="compositionally biased region" description="Basic residues" evidence="7">
    <location>
        <begin position="2435"/>
        <end position="2445"/>
    </location>
</feature>
<evidence type="ECO:0000256" key="6">
    <source>
        <dbReference type="SAM" id="Coils"/>
    </source>
</evidence>
<keyword evidence="4 6" id="KW-0175">Coiled coil</keyword>
<feature type="compositionally biased region" description="Low complexity" evidence="7">
    <location>
        <begin position="1814"/>
        <end position="1825"/>
    </location>
</feature>
<evidence type="ECO:0000259" key="10">
    <source>
        <dbReference type="Pfam" id="PF25785"/>
    </source>
</evidence>
<feature type="compositionally biased region" description="Polar residues" evidence="7">
    <location>
        <begin position="2077"/>
        <end position="2137"/>
    </location>
</feature>
<evidence type="ECO:0000256" key="7">
    <source>
        <dbReference type="SAM" id="MobiDB-lite"/>
    </source>
</evidence>
<comment type="similarity">
    <text evidence="2">Belongs to the TPR family.</text>
</comment>
<feature type="coiled-coil region" evidence="6">
    <location>
        <begin position="169"/>
        <end position="200"/>
    </location>
</feature>
<evidence type="ECO:0000256" key="5">
    <source>
        <dbReference type="ARBA" id="ARBA00023242"/>
    </source>
</evidence>
<dbReference type="EnsemblMetazoa" id="LLOJ007561-RA">
    <property type="protein sequence ID" value="LLOJ007561-PA"/>
    <property type="gene ID" value="LLOJ007561"/>
</dbReference>
<feature type="domain" description="Nucleoprotein TPR/MLP1-2" evidence="8">
    <location>
        <begin position="1040"/>
        <end position="1168"/>
    </location>
</feature>
<evidence type="ECO:0000256" key="3">
    <source>
        <dbReference type="ARBA" id="ARBA00019789"/>
    </source>
</evidence>
<dbReference type="GO" id="GO:1901673">
    <property type="term" value="P:regulation of mitotic spindle assembly"/>
    <property type="evidence" value="ECO:0007669"/>
    <property type="project" value="TreeGrafter"/>
</dbReference>
<evidence type="ECO:0000313" key="11">
    <source>
        <dbReference type="EnsemblMetazoa" id="LLOJ007561-PA"/>
    </source>
</evidence>
<feature type="coiled-coil region" evidence="6">
    <location>
        <begin position="1534"/>
        <end position="1659"/>
    </location>
</feature>
<feature type="coiled-coil region" evidence="6">
    <location>
        <begin position="665"/>
        <end position="702"/>
    </location>
</feature>
<dbReference type="GO" id="GO:0006606">
    <property type="term" value="P:protein import into nucleus"/>
    <property type="evidence" value="ECO:0007669"/>
    <property type="project" value="InterPro"/>
</dbReference>
<evidence type="ECO:0000259" key="8">
    <source>
        <dbReference type="Pfam" id="PF07926"/>
    </source>
</evidence>